<evidence type="ECO:0008006" key="3">
    <source>
        <dbReference type="Google" id="ProtNLM"/>
    </source>
</evidence>
<comment type="caution">
    <text evidence="1">The sequence shown here is derived from an EMBL/GenBank/DDBJ whole genome shotgun (WGS) entry which is preliminary data.</text>
</comment>
<proteinExistence type="predicted"/>
<dbReference type="InterPro" id="IPR006035">
    <property type="entry name" value="Ureohydrolase"/>
</dbReference>
<dbReference type="Proteomes" id="UP000285456">
    <property type="component" value="Unassembled WGS sequence"/>
</dbReference>
<evidence type="ECO:0000313" key="2">
    <source>
        <dbReference type="Proteomes" id="UP000285456"/>
    </source>
</evidence>
<dbReference type="OrthoDB" id="9788689at2"/>
<evidence type="ECO:0000313" key="1">
    <source>
        <dbReference type="EMBL" id="RHW29372.1"/>
    </source>
</evidence>
<dbReference type="InterPro" id="IPR023696">
    <property type="entry name" value="Ureohydrolase_dom_sf"/>
</dbReference>
<dbReference type="GO" id="GO:0016813">
    <property type="term" value="F:hydrolase activity, acting on carbon-nitrogen (but not peptide) bonds, in linear amidines"/>
    <property type="evidence" value="ECO:0007669"/>
    <property type="project" value="UniProtKB-ARBA"/>
</dbReference>
<organism evidence="1 2">
    <name type="scientific">Oceanobacillus profundus</name>
    <dbReference type="NCBI Taxonomy" id="372463"/>
    <lineage>
        <taxon>Bacteria</taxon>
        <taxon>Bacillati</taxon>
        <taxon>Bacillota</taxon>
        <taxon>Bacilli</taxon>
        <taxon>Bacillales</taxon>
        <taxon>Bacillaceae</taxon>
        <taxon>Oceanobacillus</taxon>
    </lineage>
</organism>
<accession>A0A417Y9K3</accession>
<name>A0A417Y9K3_9BACI</name>
<dbReference type="SUPFAM" id="SSF52768">
    <property type="entry name" value="Arginase/deacetylase"/>
    <property type="match status" value="1"/>
</dbReference>
<reference evidence="1 2" key="1">
    <citation type="journal article" date="2007" name="Int. J. Syst. Evol. Microbiol.">
        <title>Oceanobacillus profundus sp. nov., isolated from a deep-sea sediment core.</title>
        <authorList>
            <person name="Kim Y.G."/>
            <person name="Choi D.H."/>
            <person name="Hyun S."/>
            <person name="Cho B.C."/>
        </authorList>
    </citation>
    <scope>NUCLEOTIDE SEQUENCE [LARGE SCALE GENOMIC DNA]</scope>
    <source>
        <strain evidence="1 2">DSM 18246</strain>
    </source>
</reference>
<dbReference type="GO" id="GO:0046872">
    <property type="term" value="F:metal ion binding"/>
    <property type="evidence" value="ECO:0007669"/>
    <property type="project" value="InterPro"/>
</dbReference>
<gene>
    <name evidence="1" type="ORF">D1B32_22440</name>
</gene>
<dbReference type="Gene3D" id="3.40.800.10">
    <property type="entry name" value="Ureohydrolase domain"/>
    <property type="match status" value="1"/>
</dbReference>
<sequence>MILNDILVGIADKGNVICFDFVEVAPQYDPTGATARIAAMTMLNFMGHIIKNKPRYEYI</sequence>
<dbReference type="Pfam" id="PF00491">
    <property type="entry name" value="Arginase"/>
    <property type="match status" value="1"/>
</dbReference>
<keyword evidence="2" id="KW-1185">Reference proteome</keyword>
<dbReference type="AlphaFoldDB" id="A0A417Y9K3"/>
<protein>
    <recommendedName>
        <fullName evidence="3">Agmatinase</fullName>
    </recommendedName>
</protein>
<dbReference type="EMBL" id="QWEH01000028">
    <property type="protein sequence ID" value="RHW29372.1"/>
    <property type="molecule type" value="Genomic_DNA"/>
</dbReference>